<feature type="DNA-binding region" description="H-T-H motif" evidence="4">
    <location>
        <begin position="46"/>
        <end position="65"/>
    </location>
</feature>
<evidence type="ECO:0000256" key="1">
    <source>
        <dbReference type="ARBA" id="ARBA00023015"/>
    </source>
</evidence>
<evidence type="ECO:0000313" key="6">
    <source>
        <dbReference type="EMBL" id="GAA2446162.1"/>
    </source>
</evidence>
<dbReference type="EMBL" id="BAAARW010000030">
    <property type="protein sequence ID" value="GAA2446162.1"/>
    <property type="molecule type" value="Genomic_DNA"/>
</dbReference>
<evidence type="ECO:0000313" key="7">
    <source>
        <dbReference type="Proteomes" id="UP001501231"/>
    </source>
</evidence>
<accession>A0ABP5X5L7</accession>
<dbReference type="Pfam" id="PF00440">
    <property type="entry name" value="TetR_N"/>
    <property type="match status" value="1"/>
</dbReference>
<evidence type="ECO:0000259" key="5">
    <source>
        <dbReference type="PROSITE" id="PS50977"/>
    </source>
</evidence>
<keyword evidence="2 4" id="KW-0238">DNA-binding</keyword>
<keyword evidence="1" id="KW-0805">Transcription regulation</keyword>
<evidence type="ECO:0000256" key="3">
    <source>
        <dbReference type="ARBA" id="ARBA00023163"/>
    </source>
</evidence>
<dbReference type="PANTHER" id="PTHR47506">
    <property type="entry name" value="TRANSCRIPTIONAL REGULATORY PROTEIN"/>
    <property type="match status" value="1"/>
</dbReference>
<keyword evidence="3" id="KW-0804">Transcription</keyword>
<gene>
    <name evidence="6" type="ORF">GCM10010191_73880</name>
</gene>
<evidence type="ECO:0000256" key="2">
    <source>
        <dbReference type="ARBA" id="ARBA00023125"/>
    </source>
</evidence>
<evidence type="ECO:0000256" key="4">
    <source>
        <dbReference type="PROSITE-ProRule" id="PRU00335"/>
    </source>
</evidence>
<dbReference type="Gene3D" id="1.10.357.10">
    <property type="entry name" value="Tetracycline Repressor, domain 2"/>
    <property type="match status" value="1"/>
</dbReference>
<feature type="domain" description="HTH tetR-type" evidence="5">
    <location>
        <begin position="23"/>
        <end position="83"/>
    </location>
</feature>
<keyword evidence="7" id="KW-1185">Reference proteome</keyword>
<dbReference type="PROSITE" id="PS50977">
    <property type="entry name" value="HTH_TETR_2"/>
    <property type="match status" value="1"/>
</dbReference>
<reference evidence="7" key="1">
    <citation type="journal article" date="2019" name="Int. J. Syst. Evol. Microbiol.">
        <title>The Global Catalogue of Microorganisms (GCM) 10K type strain sequencing project: providing services to taxonomists for standard genome sequencing and annotation.</title>
        <authorList>
            <consortium name="The Broad Institute Genomics Platform"/>
            <consortium name="The Broad Institute Genome Sequencing Center for Infectious Disease"/>
            <person name="Wu L."/>
            <person name="Ma J."/>
        </authorList>
    </citation>
    <scope>NUCLEOTIDE SEQUENCE [LARGE SCALE GENOMIC DNA]</scope>
    <source>
        <strain evidence="7">JCM 3325</strain>
    </source>
</reference>
<sequence length="223" mass="24293">MPDSTPRRLPRGRHALAREEVRRIHRTRLCTAMAEVMAEKGYVGTSVADVLQRAVVSRQSFYDLFGSKLDCFMAAFEGAGQLLLERLTREIGDAGAPGEGARDDRLELCERAITAYLRALAEELPFARLFLVEVYAAGPEAIRRRSLLQEVISDALADLTGSADQATRFTCRMIVAATSAMVTAPVAERDPEALLALGPPLIEHVRVLWRAGVLGTGSEVPSS</sequence>
<dbReference type="SUPFAM" id="SSF46689">
    <property type="entry name" value="Homeodomain-like"/>
    <property type="match status" value="1"/>
</dbReference>
<name>A0ABP5X5L7_9ACTN</name>
<dbReference type="RefSeq" id="WP_344595442.1">
    <property type="nucleotide sequence ID" value="NZ_BAAARW010000030.1"/>
</dbReference>
<dbReference type="InterPro" id="IPR009057">
    <property type="entry name" value="Homeodomain-like_sf"/>
</dbReference>
<organism evidence="6 7">
    <name type="scientific">Actinomadura vinacea</name>
    <dbReference type="NCBI Taxonomy" id="115336"/>
    <lineage>
        <taxon>Bacteria</taxon>
        <taxon>Bacillati</taxon>
        <taxon>Actinomycetota</taxon>
        <taxon>Actinomycetes</taxon>
        <taxon>Streptosporangiales</taxon>
        <taxon>Thermomonosporaceae</taxon>
        <taxon>Actinomadura</taxon>
    </lineage>
</organism>
<dbReference type="PANTHER" id="PTHR47506:SF1">
    <property type="entry name" value="HTH-TYPE TRANSCRIPTIONAL REGULATOR YJDC"/>
    <property type="match status" value="1"/>
</dbReference>
<dbReference type="InterPro" id="IPR001647">
    <property type="entry name" value="HTH_TetR"/>
</dbReference>
<comment type="caution">
    <text evidence="6">The sequence shown here is derived from an EMBL/GenBank/DDBJ whole genome shotgun (WGS) entry which is preliminary data.</text>
</comment>
<proteinExistence type="predicted"/>
<protein>
    <recommendedName>
        <fullName evidence="5">HTH tetR-type domain-containing protein</fullName>
    </recommendedName>
</protein>
<dbReference type="Proteomes" id="UP001501231">
    <property type="component" value="Unassembled WGS sequence"/>
</dbReference>